<evidence type="ECO:0000256" key="2">
    <source>
        <dbReference type="SAM" id="Phobius"/>
    </source>
</evidence>
<feature type="compositionally biased region" description="Basic and acidic residues" evidence="1">
    <location>
        <begin position="33"/>
        <end position="43"/>
    </location>
</feature>
<accession>A0ABS2MZP3</accession>
<keyword evidence="2" id="KW-0472">Membrane</keyword>
<comment type="caution">
    <text evidence="3">The sequence shown here is derived from an EMBL/GenBank/DDBJ whole genome shotgun (WGS) entry which is preliminary data.</text>
</comment>
<evidence type="ECO:0000313" key="4">
    <source>
        <dbReference type="Proteomes" id="UP001296943"/>
    </source>
</evidence>
<evidence type="ECO:0000256" key="1">
    <source>
        <dbReference type="SAM" id="MobiDB-lite"/>
    </source>
</evidence>
<keyword evidence="2" id="KW-1133">Transmembrane helix</keyword>
<name>A0ABS2MZP3_9BACI</name>
<protein>
    <recommendedName>
        <fullName evidence="5">DNA-directed RNA polymerase subunit beta</fullName>
    </recommendedName>
</protein>
<proteinExistence type="predicted"/>
<evidence type="ECO:0000313" key="3">
    <source>
        <dbReference type="EMBL" id="MBM7571306.1"/>
    </source>
</evidence>
<evidence type="ECO:0008006" key="5">
    <source>
        <dbReference type="Google" id="ProtNLM"/>
    </source>
</evidence>
<dbReference type="InterPro" id="IPR024596">
    <property type="entry name" value="RNApol_su_b/EpuA"/>
</dbReference>
<feature type="transmembrane region" description="Helical" evidence="2">
    <location>
        <begin position="64"/>
        <end position="90"/>
    </location>
</feature>
<keyword evidence="4" id="KW-1185">Reference proteome</keyword>
<dbReference type="RefSeq" id="WP_239584271.1">
    <property type="nucleotide sequence ID" value="NZ_JAFBDR010000008.1"/>
</dbReference>
<dbReference type="Proteomes" id="UP001296943">
    <property type="component" value="Unassembled WGS sequence"/>
</dbReference>
<reference evidence="3 4" key="1">
    <citation type="submission" date="2021-01" db="EMBL/GenBank/DDBJ databases">
        <title>Genomic Encyclopedia of Type Strains, Phase IV (KMG-IV): sequencing the most valuable type-strain genomes for metagenomic binning, comparative biology and taxonomic classification.</title>
        <authorList>
            <person name="Goeker M."/>
        </authorList>
    </citation>
    <scope>NUCLEOTIDE SEQUENCE [LARGE SCALE GENOMIC DNA]</scope>
    <source>
        <strain evidence="3 4">DSM 23711</strain>
    </source>
</reference>
<gene>
    <name evidence="3" type="ORF">JOC48_001802</name>
</gene>
<feature type="compositionally biased region" description="Basic residues" evidence="1">
    <location>
        <begin position="19"/>
        <end position="32"/>
    </location>
</feature>
<feature type="compositionally biased region" description="Polar residues" evidence="1">
    <location>
        <begin position="1"/>
        <end position="15"/>
    </location>
</feature>
<sequence length="115" mass="13488">MSTIQPQTNEVNQSPTKRRDLKKLQRHNRRMERRASHSEEANQRRRRREAKKEARQPVRRIFPIWLRIIVVLVLSYLALLGGLMVGFGVLGNGSPTDALEFDTWRHIIELVTYPS</sequence>
<keyword evidence="2" id="KW-0812">Transmembrane</keyword>
<organism evidence="3 4">
    <name type="scientific">Aquibacillus albus</name>
    <dbReference type="NCBI Taxonomy" id="1168171"/>
    <lineage>
        <taxon>Bacteria</taxon>
        <taxon>Bacillati</taxon>
        <taxon>Bacillota</taxon>
        <taxon>Bacilli</taxon>
        <taxon>Bacillales</taxon>
        <taxon>Bacillaceae</taxon>
        <taxon>Aquibacillus</taxon>
    </lineage>
</organism>
<dbReference type="Pfam" id="PF11772">
    <property type="entry name" value="EpuA"/>
    <property type="match status" value="1"/>
</dbReference>
<dbReference type="EMBL" id="JAFBDR010000008">
    <property type="protein sequence ID" value="MBM7571306.1"/>
    <property type="molecule type" value="Genomic_DNA"/>
</dbReference>
<feature type="region of interest" description="Disordered" evidence="1">
    <location>
        <begin position="1"/>
        <end position="55"/>
    </location>
</feature>